<dbReference type="InterPro" id="IPR001107">
    <property type="entry name" value="Band_7"/>
</dbReference>
<evidence type="ECO:0000256" key="7">
    <source>
        <dbReference type="SAM" id="Phobius"/>
    </source>
</evidence>
<dbReference type="PANTHER" id="PTHR42911">
    <property type="entry name" value="MODULATOR OF FTSH PROTEASE HFLC"/>
    <property type="match status" value="1"/>
</dbReference>
<feature type="domain" description="Band 7" evidence="8">
    <location>
        <begin position="22"/>
        <end position="184"/>
    </location>
</feature>
<dbReference type="Pfam" id="PF01145">
    <property type="entry name" value="Band_7"/>
    <property type="match status" value="1"/>
</dbReference>
<comment type="subcellular location">
    <subcellularLocation>
        <location evidence="1">Membrane</location>
        <topology evidence="1">Single-pass membrane protein</topology>
    </subcellularLocation>
</comment>
<dbReference type="InterPro" id="IPR010200">
    <property type="entry name" value="HflC"/>
</dbReference>
<evidence type="ECO:0000256" key="5">
    <source>
        <dbReference type="ARBA" id="ARBA00023136"/>
    </source>
</evidence>
<keyword evidence="9" id="KW-0378">Hydrolase</keyword>
<evidence type="ECO:0000313" key="10">
    <source>
        <dbReference type="Proteomes" id="UP001330434"/>
    </source>
</evidence>
<keyword evidence="10" id="KW-1185">Reference proteome</keyword>
<organism evidence="9 10">
    <name type="scientific">Candidatus Bealeia paramacronuclearis</name>
    <dbReference type="NCBI Taxonomy" id="1921001"/>
    <lineage>
        <taxon>Bacteria</taxon>
        <taxon>Pseudomonadati</taxon>
        <taxon>Pseudomonadota</taxon>
        <taxon>Alphaproteobacteria</taxon>
        <taxon>Holosporales</taxon>
        <taxon>Holosporaceae</taxon>
        <taxon>Candidatus Bealeia</taxon>
    </lineage>
</organism>
<keyword evidence="3 7" id="KW-0812">Transmembrane</keyword>
<dbReference type="InterPro" id="IPR036013">
    <property type="entry name" value="Band_7/SPFH_dom_sf"/>
</dbReference>
<comment type="similarity">
    <text evidence="2 6">Belongs to the band 7/mec-2 family. HflC subfamily.</text>
</comment>
<evidence type="ECO:0000256" key="2">
    <source>
        <dbReference type="ARBA" id="ARBA00007862"/>
    </source>
</evidence>
<evidence type="ECO:0000256" key="1">
    <source>
        <dbReference type="ARBA" id="ARBA00004167"/>
    </source>
</evidence>
<keyword evidence="9" id="KW-0645">Protease</keyword>
<evidence type="ECO:0000256" key="4">
    <source>
        <dbReference type="ARBA" id="ARBA00022989"/>
    </source>
</evidence>
<dbReference type="SUPFAM" id="SSF117892">
    <property type="entry name" value="Band 7/SPFH domain"/>
    <property type="match status" value="1"/>
</dbReference>
<reference evidence="9 10" key="1">
    <citation type="journal article" date="2024" name="Environ. Microbiol.">
        <title>Novel evolutionary insights on the interactions of the Holosporales (Alphaproteobacteria) with eukaryotic hosts from comparative genomics.</title>
        <authorList>
            <person name="Giovannini M."/>
            <person name="Petroni G."/>
            <person name="Castelli M."/>
        </authorList>
    </citation>
    <scope>NUCLEOTIDE SEQUENCE [LARGE SCALE GENOMIC DNA]</scope>
    <source>
        <strain evidence="9 10">US_Bl 15I1</strain>
    </source>
</reference>
<dbReference type="Proteomes" id="UP001330434">
    <property type="component" value="Chromosome"/>
</dbReference>
<keyword evidence="4 7" id="KW-1133">Transmembrane helix</keyword>
<dbReference type="SMART" id="SM00244">
    <property type="entry name" value="PHB"/>
    <property type="match status" value="1"/>
</dbReference>
<gene>
    <name evidence="9" type="ORF">Bealeia1_01080</name>
</gene>
<keyword evidence="5 7" id="KW-0472">Membrane</keyword>
<feature type="transmembrane region" description="Helical" evidence="7">
    <location>
        <begin position="6"/>
        <end position="27"/>
    </location>
</feature>
<evidence type="ECO:0000259" key="8">
    <source>
        <dbReference type="SMART" id="SM00244"/>
    </source>
</evidence>
<comment type="function">
    <text evidence="6">HflC and HflK could regulate a protease.</text>
</comment>
<dbReference type="PIRSF" id="PIRSF005651">
    <property type="entry name" value="HflC"/>
    <property type="match status" value="1"/>
</dbReference>
<dbReference type="EMBL" id="CP133270">
    <property type="protein sequence ID" value="WVX66891.1"/>
    <property type="molecule type" value="Genomic_DNA"/>
</dbReference>
<proteinExistence type="inferred from homology"/>
<protein>
    <recommendedName>
        <fullName evidence="6">Protein HflC</fullName>
    </recommendedName>
</protein>
<dbReference type="RefSeq" id="WP_331255709.1">
    <property type="nucleotide sequence ID" value="NZ_CP133270.1"/>
</dbReference>
<dbReference type="CDD" id="cd03405">
    <property type="entry name" value="SPFH_HflC"/>
    <property type="match status" value="1"/>
</dbReference>
<dbReference type="GO" id="GO:0008233">
    <property type="term" value="F:peptidase activity"/>
    <property type="evidence" value="ECO:0007669"/>
    <property type="project" value="UniProtKB-KW"/>
</dbReference>
<sequence length="285" mass="32580">MRQNSLIAYIVPLLIVFFLATSSFFIVGQGQQALVLQFGRLVRIEKDPGLQFKIPFMQDIIYYDNRILDFDMQALEATLGDQKRLTVDTFTRYRIAEPEIFYRTVRNEQGAKARLEGLNSGIVLSILGKVKLSDVLSAKREEITKQIRDQMNTEAKDFGVQVVDLRLRRTDLPVKNSEAIFSRMISERKQESQEFRSRGDEMAQEIKSKADKEKTIILADARKQSQILRGEGDAIVTDISAQAYGQDPEFFDFYQSLQAYEKGLASDSTTYILSPTNTFFKYFGG</sequence>
<evidence type="ECO:0000313" key="9">
    <source>
        <dbReference type="EMBL" id="WVX66891.1"/>
    </source>
</evidence>
<dbReference type="PANTHER" id="PTHR42911:SF1">
    <property type="entry name" value="MODULATOR OF FTSH PROTEASE HFLC"/>
    <property type="match status" value="1"/>
</dbReference>
<dbReference type="NCBIfam" id="TIGR01932">
    <property type="entry name" value="hflC"/>
    <property type="match status" value="1"/>
</dbReference>
<evidence type="ECO:0000256" key="6">
    <source>
        <dbReference type="PIRNR" id="PIRNR005651"/>
    </source>
</evidence>
<dbReference type="GO" id="GO:0006508">
    <property type="term" value="P:proteolysis"/>
    <property type="evidence" value="ECO:0007669"/>
    <property type="project" value="UniProtKB-KW"/>
</dbReference>
<name>A0ABZ2C383_9PROT</name>
<evidence type="ECO:0000256" key="3">
    <source>
        <dbReference type="ARBA" id="ARBA00022692"/>
    </source>
</evidence>
<dbReference type="Gene3D" id="3.30.479.30">
    <property type="entry name" value="Band 7 domain"/>
    <property type="match status" value="1"/>
</dbReference>
<accession>A0ABZ2C383</accession>